<dbReference type="PANTHER" id="PTHR47439:SF1">
    <property type="entry name" value="ACID PHOSPHATASE"/>
    <property type="match status" value="1"/>
</dbReference>
<evidence type="ECO:0000256" key="3">
    <source>
        <dbReference type="ARBA" id="ARBA00022801"/>
    </source>
</evidence>
<dbReference type="InterPro" id="IPR023485">
    <property type="entry name" value="Ptyr_pPase"/>
</dbReference>
<dbReference type="Gene3D" id="3.40.50.2300">
    <property type="match status" value="1"/>
</dbReference>
<dbReference type="EC" id="3.1.3.2" evidence="2"/>
<gene>
    <name evidence="6" type="ORF">KI387_029487</name>
</gene>
<feature type="non-terminal residue" evidence="6">
    <location>
        <position position="134"/>
    </location>
</feature>
<feature type="active site" evidence="4">
    <location>
        <position position="4"/>
    </location>
</feature>
<dbReference type="GO" id="GO:0003993">
    <property type="term" value="F:acid phosphatase activity"/>
    <property type="evidence" value="ECO:0007669"/>
    <property type="project" value="UniProtKB-EC"/>
</dbReference>
<evidence type="ECO:0000259" key="5">
    <source>
        <dbReference type="SMART" id="SM00226"/>
    </source>
</evidence>
<dbReference type="SUPFAM" id="SSF52788">
    <property type="entry name" value="Phosphotyrosine protein phosphatases I"/>
    <property type="match status" value="1"/>
</dbReference>
<dbReference type="CDD" id="cd16343">
    <property type="entry name" value="LMWPTP"/>
    <property type="match status" value="1"/>
</dbReference>
<dbReference type="GO" id="GO:0004725">
    <property type="term" value="F:protein tyrosine phosphatase activity"/>
    <property type="evidence" value="ECO:0007669"/>
    <property type="project" value="InterPro"/>
</dbReference>
<dbReference type="EMBL" id="JAHRHJ020000010">
    <property type="protein sequence ID" value="KAH9297805.1"/>
    <property type="molecule type" value="Genomic_DNA"/>
</dbReference>
<dbReference type="InterPro" id="IPR036196">
    <property type="entry name" value="Ptyr_pPase_sf"/>
</dbReference>
<dbReference type="SMART" id="SM00226">
    <property type="entry name" value="LMWPc"/>
    <property type="match status" value="1"/>
</dbReference>
<dbReference type="Proteomes" id="UP000824469">
    <property type="component" value="Unassembled WGS sequence"/>
</dbReference>
<evidence type="ECO:0000256" key="2">
    <source>
        <dbReference type="ARBA" id="ARBA00012646"/>
    </source>
</evidence>
<comment type="similarity">
    <text evidence="1">Belongs to the low molecular weight phosphotyrosine protein phosphatase family.</text>
</comment>
<dbReference type="PANTHER" id="PTHR47439">
    <property type="entry name" value="LOW MOLECULAR WEIGHT PHOSPHOTYROSINE PROTEIN PHOSPHATASE-RELATED"/>
    <property type="match status" value="1"/>
</dbReference>
<name>A0AA38FDA5_TAXCH</name>
<accession>A0AA38FDA5</accession>
<proteinExistence type="inferred from homology"/>
<keyword evidence="3" id="KW-0378">Hydrolase</keyword>
<feature type="active site" description="Proton donor" evidence="4">
    <location>
        <position position="123"/>
    </location>
</feature>
<dbReference type="AlphaFoldDB" id="A0AA38FDA5"/>
<dbReference type="InterPro" id="IPR017867">
    <property type="entry name" value="Tyr_phospatase_low_mol_wt"/>
</dbReference>
<dbReference type="PRINTS" id="PR00719">
    <property type="entry name" value="LMWPTPASE"/>
</dbReference>
<evidence type="ECO:0000256" key="4">
    <source>
        <dbReference type="PIRSR" id="PIRSR617867-1"/>
    </source>
</evidence>
<evidence type="ECO:0000313" key="7">
    <source>
        <dbReference type="Proteomes" id="UP000824469"/>
    </source>
</evidence>
<organism evidence="6 7">
    <name type="scientific">Taxus chinensis</name>
    <name type="common">Chinese yew</name>
    <name type="synonym">Taxus wallichiana var. chinensis</name>
    <dbReference type="NCBI Taxonomy" id="29808"/>
    <lineage>
        <taxon>Eukaryota</taxon>
        <taxon>Viridiplantae</taxon>
        <taxon>Streptophyta</taxon>
        <taxon>Embryophyta</taxon>
        <taxon>Tracheophyta</taxon>
        <taxon>Spermatophyta</taxon>
        <taxon>Pinopsida</taxon>
        <taxon>Pinidae</taxon>
        <taxon>Conifers II</taxon>
        <taxon>Cupressales</taxon>
        <taxon>Taxaceae</taxon>
        <taxon>Taxus</taxon>
    </lineage>
</organism>
<feature type="non-terminal residue" evidence="6">
    <location>
        <position position="1"/>
    </location>
</feature>
<reference evidence="6 7" key="1">
    <citation type="journal article" date="2021" name="Nat. Plants">
        <title>The Taxus genome provides insights into paclitaxel biosynthesis.</title>
        <authorList>
            <person name="Xiong X."/>
            <person name="Gou J."/>
            <person name="Liao Q."/>
            <person name="Li Y."/>
            <person name="Zhou Q."/>
            <person name="Bi G."/>
            <person name="Li C."/>
            <person name="Du R."/>
            <person name="Wang X."/>
            <person name="Sun T."/>
            <person name="Guo L."/>
            <person name="Liang H."/>
            <person name="Lu P."/>
            <person name="Wu Y."/>
            <person name="Zhang Z."/>
            <person name="Ro D.K."/>
            <person name="Shang Y."/>
            <person name="Huang S."/>
            <person name="Yan J."/>
        </authorList>
    </citation>
    <scope>NUCLEOTIDE SEQUENCE [LARGE SCALE GENOMIC DNA]</scope>
    <source>
        <strain evidence="6">Ta-2019</strain>
    </source>
</reference>
<dbReference type="OMA" id="MCTYCKQ"/>
<dbReference type="Pfam" id="PF01451">
    <property type="entry name" value="LMWPc"/>
    <property type="match status" value="1"/>
</dbReference>
<dbReference type="InterPro" id="IPR052995">
    <property type="entry name" value="LMW-PTP"/>
</dbReference>
<protein>
    <recommendedName>
        <fullName evidence="2">acid phosphatase</fullName>
        <ecNumber evidence="2">3.1.3.2</ecNumber>
    </recommendedName>
</protein>
<evidence type="ECO:0000256" key="1">
    <source>
        <dbReference type="ARBA" id="ARBA00011063"/>
    </source>
</evidence>
<keyword evidence="7" id="KW-1185">Reference proteome</keyword>
<evidence type="ECO:0000313" key="6">
    <source>
        <dbReference type="EMBL" id="KAH9297805.1"/>
    </source>
</evidence>
<comment type="caution">
    <text evidence="6">The sequence shown here is derived from an EMBL/GenBank/DDBJ whole genome shotgun (WGS) entry which is preliminary data.</text>
</comment>
<feature type="domain" description="Phosphotyrosine protein phosphatase I" evidence="5">
    <location>
        <begin position="1"/>
        <end position="134"/>
    </location>
</feature>
<sequence>NICRSPTAEAVFRDAVQKRGLTSMFNIDSAGTIDYHEGNPADPRMRNSAKKRGIDITSISRPISPSDFKEFDLILAMDKQNKADILRAYEEWKLEYSLPDDAYKKVKLMCTYCKQCKETEVPDPYYGGPQGFEK</sequence>